<keyword evidence="3" id="KW-0378">Hydrolase</keyword>
<evidence type="ECO:0000313" key="4">
    <source>
        <dbReference type="Proteomes" id="UP000183954"/>
    </source>
</evidence>
<dbReference type="OrthoDB" id="9802516at2"/>
<keyword evidence="4" id="KW-1185">Reference proteome</keyword>
<dbReference type="RefSeq" id="WP_073032913.1">
    <property type="nucleotide sequence ID" value="NZ_FQXJ01000029.1"/>
</dbReference>
<reference evidence="4" key="1">
    <citation type="submission" date="2016-11" db="EMBL/GenBank/DDBJ databases">
        <authorList>
            <person name="Varghese N."/>
            <person name="Submissions S."/>
        </authorList>
    </citation>
    <scope>NUCLEOTIDE SEQUENCE [LARGE SCALE GENOMIC DNA]</scope>
    <source>
        <strain evidence="4">DSM 15449</strain>
    </source>
</reference>
<dbReference type="Pfam" id="PF02021">
    <property type="entry name" value="UPF0102"/>
    <property type="match status" value="1"/>
</dbReference>
<dbReference type="NCBIfam" id="TIGR00252">
    <property type="entry name" value="YraN family protein"/>
    <property type="match status" value="1"/>
</dbReference>
<dbReference type="Gene3D" id="3.40.1350.10">
    <property type="match status" value="1"/>
</dbReference>
<dbReference type="PANTHER" id="PTHR34039">
    <property type="entry name" value="UPF0102 PROTEIN YRAN"/>
    <property type="match status" value="1"/>
</dbReference>
<dbReference type="CDD" id="cd20736">
    <property type="entry name" value="PoNe_Nuclease"/>
    <property type="match status" value="1"/>
</dbReference>
<name>A0A1M6F3K4_9FIRM</name>
<dbReference type="GO" id="GO:0003676">
    <property type="term" value="F:nucleic acid binding"/>
    <property type="evidence" value="ECO:0007669"/>
    <property type="project" value="InterPro"/>
</dbReference>
<accession>A0A1M6F3K4</accession>
<dbReference type="PANTHER" id="PTHR34039:SF1">
    <property type="entry name" value="UPF0102 PROTEIN YRAN"/>
    <property type="match status" value="1"/>
</dbReference>
<dbReference type="NCBIfam" id="NF009154">
    <property type="entry name" value="PRK12497.3-3"/>
    <property type="match status" value="1"/>
</dbReference>
<protein>
    <recommendedName>
        <fullName evidence="2">UPF0102 protein SAMN02746098_04871</fullName>
    </recommendedName>
</protein>
<proteinExistence type="inferred from homology"/>
<dbReference type="GO" id="GO:0004519">
    <property type="term" value="F:endonuclease activity"/>
    <property type="evidence" value="ECO:0007669"/>
    <property type="project" value="UniProtKB-KW"/>
</dbReference>
<dbReference type="EMBL" id="FQXJ01000029">
    <property type="protein sequence ID" value="SHI92261.1"/>
    <property type="molecule type" value="Genomic_DNA"/>
</dbReference>
<dbReference type="InterPro" id="IPR003509">
    <property type="entry name" value="UPF0102_YraN-like"/>
</dbReference>
<dbReference type="InterPro" id="IPR011856">
    <property type="entry name" value="tRNA_endonuc-like_dom_sf"/>
</dbReference>
<dbReference type="SUPFAM" id="SSF52980">
    <property type="entry name" value="Restriction endonuclease-like"/>
    <property type="match status" value="1"/>
</dbReference>
<keyword evidence="3" id="KW-0255">Endonuclease</keyword>
<dbReference type="HAMAP" id="MF_00048">
    <property type="entry name" value="UPF0102"/>
    <property type="match status" value="1"/>
</dbReference>
<dbReference type="STRING" id="1121420.SAMN02746098_04871"/>
<keyword evidence="3" id="KW-0540">Nuclease</keyword>
<evidence type="ECO:0000256" key="1">
    <source>
        <dbReference type="ARBA" id="ARBA00006738"/>
    </source>
</evidence>
<dbReference type="Proteomes" id="UP000183954">
    <property type="component" value="Unassembled WGS sequence"/>
</dbReference>
<evidence type="ECO:0000256" key="2">
    <source>
        <dbReference type="HAMAP-Rule" id="MF_00048"/>
    </source>
</evidence>
<comment type="similarity">
    <text evidence="1 2">Belongs to the UPF0102 family.</text>
</comment>
<gene>
    <name evidence="3" type="ORF">SAMN02746098_04871</name>
</gene>
<organism evidence="3 4">
    <name type="scientific">Desulfosporosinus lacus DSM 15449</name>
    <dbReference type="NCBI Taxonomy" id="1121420"/>
    <lineage>
        <taxon>Bacteria</taxon>
        <taxon>Bacillati</taxon>
        <taxon>Bacillota</taxon>
        <taxon>Clostridia</taxon>
        <taxon>Eubacteriales</taxon>
        <taxon>Desulfitobacteriaceae</taxon>
        <taxon>Desulfosporosinus</taxon>
    </lineage>
</organism>
<dbReference type="NCBIfam" id="NF009150">
    <property type="entry name" value="PRK12497.1-3"/>
    <property type="match status" value="1"/>
</dbReference>
<sequence>MENKQSLGKSGEELAVRLAVESGLNIIARNYRCPKGEMDIIARDGEVLVFIEVRTRRSAYRGWGEESITHHKAQRLQAIASYYVLQQGYLNWPSLRFDVIAIRWVGKQPEVNWIKAAL</sequence>
<dbReference type="AlphaFoldDB" id="A0A1M6F3K4"/>
<dbReference type="InterPro" id="IPR011335">
    <property type="entry name" value="Restrct_endonuc-II-like"/>
</dbReference>
<evidence type="ECO:0000313" key="3">
    <source>
        <dbReference type="EMBL" id="SHI92261.1"/>
    </source>
</evidence>